<reference evidence="2" key="1">
    <citation type="journal article" date="2023" name="Arch. Microbiol.">
        <title>Desulfoferula mesophilus gen. nov. sp. nov., a mesophilic sulfate-reducing bacterium isolated from a brackish lake sediment.</title>
        <authorList>
            <person name="Watanabe T."/>
            <person name="Yabe T."/>
            <person name="Tsuji J.M."/>
            <person name="Fukui M."/>
        </authorList>
    </citation>
    <scope>NUCLEOTIDE SEQUENCE [LARGE SCALE GENOMIC DNA]</scope>
    <source>
        <strain evidence="2">12FAK</strain>
    </source>
</reference>
<protein>
    <recommendedName>
        <fullName evidence="3">YkgJ family cysteine cluster protein</fullName>
    </recommendedName>
</protein>
<dbReference type="KEGG" id="dmp:FAK_19350"/>
<sequence length="221" mass="23829">MLHSLYRFQAQMEASREVACAPGCAACCTDRVYLTGLEGDLLRRELARQGRLGLLARLEPGPKPAYTCNQLARLCIEGQEPPEEVASGQGAACALLEDGRCGVYEARPLACRVMASRVRCREGGGAQGDPWWFTLDTALMQIAEHIDLGGMYGSLGTVLRREDPLKGEGLLSCEPLPGLVAPPEHQARLQQTLGPLFATPVDGRPLGQWLDLMRAESGAKG</sequence>
<evidence type="ECO:0000313" key="1">
    <source>
        <dbReference type="EMBL" id="BEQ14869.1"/>
    </source>
</evidence>
<keyword evidence="2" id="KW-1185">Reference proteome</keyword>
<dbReference type="AlphaFoldDB" id="A0AAU9EJV7"/>
<evidence type="ECO:0000313" key="2">
    <source>
        <dbReference type="Proteomes" id="UP001366166"/>
    </source>
</evidence>
<proteinExistence type="predicted"/>
<dbReference type="Proteomes" id="UP001366166">
    <property type="component" value="Chromosome"/>
</dbReference>
<name>A0AAU9EJV7_9BACT</name>
<organism evidence="1 2">
    <name type="scientific">Desulfoferula mesophila</name>
    <dbReference type="NCBI Taxonomy" id="3058419"/>
    <lineage>
        <taxon>Bacteria</taxon>
        <taxon>Pseudomonadati</taxon>
        <taxon>Thermodesulfobacteriota</taxon>
        <taxon>Desulfarculia</taxon>
        <taxon>Desulfarculales</taxon>
        <taxon>Desulfarculaceae</taxon>
        <taxon>Desulfoferula</taxon>
    </lineage>
</organism>
<accession>A0AAU9EJV7</accession>
<gene>
    <name evidence="1" type="ORF">FAK_19350</name>
</gene>
<evidence type="ECO:0008006" key="3">
    <source>
        <dbReference type="Google" id="ProtNLM"/>
    </source>
</evidence>
<dbReference type="EMBL" id="AP028679">
    <property type="protein sequence ID" value="BEQ14869.1"/>
    <property type="molecule type" value="Genomic_DNA"/>
</dbReference>